<comment type="catalytic activity">
    <reaction evidence="2">
        <text>an N-acylsphing-4-enine + H2O = sphing-4-enine + a fatty acid</text>
        <dbReference type="Rhea" id="RHEA:20856"/>
        <dbReference type="ChEBI" id="CHEBI:15377"/>
        <dbReference type="ChEBI" id="CHEBI:28868"/>
        <dbReference type="ChEBI" id="CHEBI:52639"/>
        <dbReference type="ChEBI" id="CHEBI:57756"/>
        <dbReference type="EC" id="3.5.1.23"/>
    </reaction>
</comment>
<accession>A0A1M6C885</accession>
<dbReference type="EMBL" id="FQZU01000001">
    <property type="protein sequence ID" value="SHI57209.1"/>
    <property type="molecule type" value="Genomic_DNA"/>
</dbReference>
<gene>
    <name evidence="5" type="ORF">SAMN02745216_00177</name>
</gene>
<dbReference type="Pfam" id="PF04734">
    <property type="entry name" value="Ceramidase_alk"/>
    <property type="match status" value="2"/>
</dbReference>
<feature type="domain" description="Neutral/alkaline non-lysosomal ceramidase N-terminal" evidence="4">
    <location>
        <begin position="49"/>
        <end position="305"/>
    </location>
</feature>
<name>A0A1M6C885_9BACT</name>
<evidence type="ECO:0000313" key="5">
    <source>
        <dbReference type="EMBL" id="SHI57209.1"/>
    </source>
</evidence>
<feature type="domain" description="Neutral/alkaline non-lysosomal ceramidase N-terminal" evidence="4">
    <location>
        <begin position="402"/>
        <end position="511"/>
    </location>
</feature>
<dbReference type="GO" id="GO:0046872">
    <property type="term" value="F:metal ion binding"/>
    <property type="evidence" value="ECO:0007669"/>
    <property type="project" value="UniProtKB-KW"/>
</dbReference>
<keyword evidence="2" id="KW-0746">Sphingolipid metabolism</keyword>
<dbReference type="PANTHER" id="PTHR12670:SF1">
    <property type="entry name" value="NEUTRAL CERAMIDASE"/>
    <property type="match status" value="1"/>
</dbReference>
<keyword evidence="1" id="KW-0479">Metal-binding</keyword>
<dbReference type="InterPro" id="IPR006823">
    <property type="entry name" value="Ceramidase_alk"/>
</dbReference>
<evidence type="ECO:0000256" key="1">
    <source>
        <dbReference type="PIRSR" id="PIRSR606823-2"/>
    </source>
</evidence>
<sequence length="674" mass="73876">MRRLLKCLLGGIMGMALLSGLGGCAAKHLAISAENIRPDVQMENQTMTAGFARVDITPGPGMPMGGYSMMGKQGMGYRTKLYARAVYIKPKHGRPVCLVQCDLLAGSLAVHHKAAEIVAQKTDVEPAGFVMAGTHTHSAPANFFGSNFYNKFASAKKGLEPDFFEFLCDRIAMAAVQAYENRRPAKIAMGSVDVYGATRNRSLPAYWRNANVTDEPPADQAVNPLLHMIRVDCLADDGAYHPAGAFTNFSIHPTAISTGNKLYNGDVFAYIEREVEWGIKKAYKTPFEPVHAACNMTHGDNTPEIPPEIDEGFIEAKRVGKIVGRAAMDLFTSLDGELKDDVPVGFFAKELDVLESPTKADAAVCSRAVVGCALTAGATSRYTPVLHKMPLFAPGWPRKVFTHGCQAEKRVVGGPFQYLILPREDFPHVLFLQAIRIGDVVIMPIPFETCMEQGARIAASVKESAENAGLKGVNQYYVMSCSNGYWGYVTTPEEYSLQYYEGGHTLYGPGTGAFLAAHLSDMVKSLASGDQAPELPSSWAFDLKTKHYLIKKEAPAEERKIVGQPVYEPEGDNLEACWTMSWEDLPPGMMAFDRPIASVQEMDGDQWRVLTKEGEPIDDSGYDISVQFVKMNSRTGMGIYQATWHDPVQESGKKFRFAIAPGEQGEYIFSDTFN</sequence>
<feature type="signal peptide" evidence="3">
    <location>
        <begin position="1"/>
        <end position="25"/>
    </location>
</feature>
<protein>
    <recommendedName>
        <fullName evidence="2">Neutral ceramidase</fullName>
        <ecNumber evidence="2">3.5.1.23</ecNumber>
    </recommendedName>
</protein>
<keyword evidence="6" id="KW-1185">Reference proteome</keyword>
<dbReference type="GO" id="GO:0017040">
    <property type="term" value="F:N-acylsphingosine amidohydrolase activity"/>
    <property type="evidence" value="ECO:0007669"/>
    <property type="project" value="UniProtKB-UniRule"/>
</dbReference>
<dbReference type="EC" id="3.5.1.23" evidence="2"/>
<evidence type="ECO:0000259" key="4">
    <source>
        <dbReference type="Pfam" id="PF04734"/>
    </source>
</evidence>
<dbReference type="Proteomes" id="UP000183994">
    <property type="component" value="Unassembled WGS sequence"/>
</dbReference>
<keyword evidence="1" id="KW-0862">Zinc</keyword>
<evidence type="ECO:0000256" key="2">
    <source>
        <dbReference type="RuleBase" id="RU366019"/>
    </source>
</evidence>
<dbReference type="STRING" id="1121393.SAMN02745216_00177"/>
<comment type="similarity">
    <text evidence="2">Belongs to the neutral ceramidase family.</text>
</comment>
<dbReference type="GO" id="GO:0016020">
    <property type="term" value="C:membrane"/>
    <property type="evidence" value="ECO:0007669"/>
    <property type="project" value="GOC"/>
</dbReference>
<comment type="cofactor">
    <cofactor evidence="1">
        <name>Zn(2+)</name>
        <dbReference type="ChEBI" id="CHEBI:29105"/>
    </cofactor>
    <text evidence="1">Binds 1 zinc ion per subunit.</text>
</comment>
<dbReference type="PANTHER" id="PTHR12670">
    <property type="entry name" value="CERAMIDASE"/>
    <property type="match status" value="1"/>
</dbReference>
<dbReference type="PROSITE" id="PS51257">
    <property type="entry name" value="PROKAR_LIPOPROTEIN"/>
    <property type="match status" value="1"/>
</dbReference>
<dbReference type="GO" id="GO:0046512">
    <property type="term" value="P:sphingosine biosynthetic process"/>
    <property type="evidence" value="ECO:0007669"/>
    <property type="project" value="TreeGrafter"/>
</dbReference>
<dbReference type="InterPro" id="IPR031329">
    <property type="entry name" value="NEUT/ALK_ceramidase_N"/>
</dbReference>
<proteinExistence type="inferred from homology"/>
<evidence type="ECO:0000313" key="6">
    <source>
        <dbReference type="Proteomes" id="UP000183994"/>
    </source>
</evidence>
<reference evidence="6" key="1">
    <citation type="submission" date="2016-11" db="EMBL/GenBank/DDBJ databases">
        <authorList>
            <person name="Varghese N."/>
            <person name="Submissions S."/>
        </authorList>
    </citation>
    <scope>NUCLEOTIDE SEQUENCE [LARGE SCALE GENOMIC DNA]</scope>
    <source>
        <strain evidence="6">DSM 16219</strain>
    </source>
</reference>
<feature type="binding site" evidence="1">
    <location>
        <position position="135"/>
    </location>
    <ligand>
        <name>Zn(2+)</name>
        <dbReference type="ChEBI" id="CHEBI:29105"/>
    </ligand>
</feature>
<evidence type="ECO:0000256" key="3">
    <source>
        <dbReference type="SAM" id="SignalP"/>
    </source>
</evidence>
<keyword evidence="3" id="KW-0732">Signal</keyword>
<keyword evidence="2" id="KW-0443">Lipid metabolism</keyword>
<feature type="chain" id="PRO_5012770791" description="Neutral ceramidase" evidence="3">
    <location>
        <begin position="26"/>
        <end position="674"/>
    </location>
</feature>
<feature type="binding site" evidence="1">
    <location>
        <position position="488"/>
    </location>
    <ligand>
        <name>Zn(2+)</name>
        <dbReference type="ChEBI" id="CHEBI:29105"/>
    </ligand>
</feature>
<dbReference type="GO" id="GO:0046514">
    <property type="term" value="P:ceramide catabolic process"/>
    <property type="evidence" value="ECO:0007669"/>
    <property type="project" value="InterPro"/>
</dbReference>
<dbReference type="AlphaFoldDB" id="A0A1M6C885"/>
<organism evidence="5 6">
    <name type="scientific">Desulfatibacillum alkenivorans DSM 16219</name>
    <dbReference type="NCBI Taxonomy" id="1121393"/>
    <lineage>
        <taxon>Bacteria</taxon>
        <taxon>Pseudomonadati</taxon>
        <taxon>Thermodesulfobacteriota</taxon>
        <taxon>Desulfobacteria</taxon>
        <taxon>Desulfobacterales</taxon>
        <taxon>Desulfatibacillaceae</taxon>
        <taxon>Desulfatibacillum</taxon>
    </lineage>
</organism>
<feature type="binding site" evidence="1">
    <location>
        <position position="448"/>
    </location>
    <ligand>
        <name>Zn(2+)</name>
        <dbReference type="ChEBI" id="CHEBI:29105"/>
    </ligand>
</feature>
<dbReference type="GO" id="GO:0005576">
    <property type="term" value="C:extracellular region"/>
    <property type="evidence" value="ECO:0007669"/>
    <property type="project" value="TreeGrafter"/>
</dbReference>
<feature type="binding site" evidence="1">
    <location>
        <position position="252"/>
    </location>
    <ligand>
        <name>Zn(2+)</name>
        <dbReference type="ChEBI" id="CHEBI:29105"/>
    </ligand>
</feature>
<keyword evidence="2" id="KW-0378">Hydrolase</keyword>
<dbReference type="GO" id="GO:0042759">
    <property type="term" value="P:long-chain fatty acid biosynthetic process"/>
    <property type="evidence" value="ECO:0007669"/>
    <property type="project" value="TreeGrafter"/>
</dbReference>